<dbReference type="CDD" id="cd14845">
    <property type="entry name" value="L-Ala-D-Glu_peptidase_like"/>
    <property type="match status" value="1"/>
</dbReference>
<dbReference type="EMBL" id="WNKY01000021">
    <property type="protein sequence ID" value="MTV39598.1"/>
    <property type="molecule type" value="Genomic_DNA"/>
</dbReference>
<dbReference type="RefSeq" id="WP_155465372.1">
    <property type="nucleotide sequence ID" value="NZ_WNKY01000021.1"/>
</dbReference>
<keyword evidence="4" id="KW-1185">Reference proteome</keyword>
<comment type="caution">
    <text evidence="3">The sequence shown here is derived from an EMBL/GenBank/DDBJ whole genome shotgun (WGS) entry which is preliminary data.</text>
</comment>
<name>A0A6L6PKF7_9BURK</name>
<dbReference type="InterPro" id="IPR039561">
    <property type="entry name" value="Peptidase_M15C"/>
</dbReference>
<protein>
    <submittedName>
        <fullName evidence="3">M15 family peptidase</fullName>
    </submittedName>
</protein>
<organism evidence="3 4">
    <name type="scientific">Duganella radicis</name>
    <dbReference type="NCBI Taxonomy" id="551988"/>
    <lineage>
        <taxon>Bacteria</taxon>
        <taxon>Pseudomonadati</taxon>
        <taxon>Pseudomonadota</taxon>
        <taxon>Betaproteobacteria</taxon>
        <taxon>Burkholderiales</taxon>
        <taxon>Oxalobacteraceae</taxon>
        <taxon>Telluria group</taxon>
        <taxon>Duganella</taxon>
    </lineage>
</organism>
<proteinExistence type="predicted"/>
<keyword evidence="1" id="KW-1133">Transmembrane helix</keyword>
<evidence type="ECO:0000313" key="4">
    <source>
        <dbReference type="Proteomes" id="UP000475582"/>
    </source>
</evidence>
<evidence type="ECO:0000256" key="1">
    <source>
        <dbReference type="SAM" id="Phobius"/>
    </source>
</evidence>
<gene>
    <name evidence="3" type="ORF">GM676_18720</name>
</gene>
<dbReference type="Proteomes" id="UP000475582">
    <property type="component" value="Unassembled WGS sequence"/>
</dbReference>
<feature type="transmembrane region" description="Helical" evidence="1">
    <location>
        <begin position="73"/>
        <end position="93"/>
    </location>
</feature>
<evidence type="ECO:0000259" key="2">
    <source>
        <dbReference type="Pfam" id="PF13539"/>
    </source>
</evidence>
<keyword evidence="1" id="KW-0812">Transmembrane</keyword>
<dbReference type="InterPro" id="IPR009045">
    <property type="entry name" value="Zn_M74/Hedgehog-like"/>
</dbReference>
<sequence length="275" mass="30070">MFLFSVLLFFVVTCFCAWLLLFPAGRDVVAQSMAALGRRIGHQVRGGVRQAGGLGREAGGSLRRTLAFVKRRYPLLLAASVLLTVPPMLALMLSGRGMLSGYDSDTQAINDQIAGLLQGEQLTAPAPLPPPAFTTAEVTLVRPMLDSANRNWQLLDPAYAQRLLLVLRIMKERHGYDMAILEGYRSPERQNALADAGPSVTNARAFQSYHQFGLAADCAFLRDGKLVISEKDPWAMRGYQLYGAAAEAAGLTWGGRWSMMDFGHTELRVPGTVKK</sequence>
<dbReference type="GO" id="GO:0008233">
    <property type="term" value="F:peptidase activity"/>
    <property type="evidence" value="ECO:0007669"/>
    <property type="project" value="InterPro"/>
</dbReference>
<accession>A0A6L6PKF7</accession>
<evidence type="ECO:0000313" key="3">
    <source>
        <dbReference type="EMBL" id="MTV39598.1"/>
    </source>
</evidence>
<dbReference type="AlphaFoldDB" id="A0A6L6PKF7"/>
<dbReference type="Gene3D" id="3.30.1380.10">
    <property type="match status" value="1"/>
</dbReference>
<feature type="domain" description="Peptidase M15C" evidence="2">
    <location>
        <begin position="202"/>
        <end position="266"/>
    </location>
</feature>
<dbReference type="OrthoDB" id="8479979at2"/>
<keyword evidence="1" id="KW-0472">Membrane</keyword>
<reference evidence="3 4" key="1">
    <citation type="submission" date="2019-11" db="EMBL/GenBank/DDBJ databases">
        <title>Type strains purchased from KCTC, JCM and DSMZ.</title>
        <authorList>
            <person name="Lu H."/>
        </authorList>
    </citation>
    <scope>NUCLEOTIDE SEQUENCE [LARGE SCALE GENOMIC DNA]</scope>
    <source>
        <strain evidence="3 4">KCTC 22382</strain>
    </source>
</reference>
<dbReference type="Pfam" id="PF13539">
    <property type="entry name" value="Peptidase_M15_4"/>
    <property type="match status" value="1"/>
</dbReference>
<dbReference type="SUPFAM" id="SSF55166">
    <property type="entry name" value="Hedgehog/DD-peptidase"/>
    <property type="match status" value="1"/>
</dbReference>